<dbReference type="EMBL" id="CP087164">
    <property type="protein sequence ID" value="UGS35027.1"/>
    <property type="molecule type" value="Genomic_DNA"/>
</dbReference>
<accession>A0A9E6XV31</accession>
<dbReference type="InterPro" id="IPR001451">
    <property type="entry name" value="Hexapep"/>
</dbReference>
<gene>
    <name evidence="1" type="primary">dapH_1</name>
    <name evidence="1" type="ORF">DSM104329_01411</name>
</gene>
<dbReference type="CDD" id="cd04647">
    <property type="entry name" value="LbH_MAT_like"/>
    <property type="match status" value="1"/>
</dbReference>
<dbReference type="Gene3D" id="2.160.10.10">
    <property type="entry name" value="Hexapeptide repeat proteins"/>
    <property type="match status" value="1"/>
</dbReference>
<protein>
    <submittedName>
        <fullName evidence="1">2,3,4,5-tetrahydropyridine-2,6-dicarboxylate N-acetyltransferase</fullName>
        <ecNumber evidence="1">2.3.1.89</ecNumber>
    </submittedName>
</protein>
<organism evidence="1 2">
    <name type="scientific">Capillimicrobium parvum</name>
    <dbReference type="NCBI Taxonomy" id="2884022"/>
    <lineage>
        <taxon>Bacteria</taxon>
        <taxon>Bacillati</taxon>
        <taxon>Actinomycetota</taxon>
        <taxon>Thermoleophilia</taxon>
        <taxon>Solirubrobacterales</taxon>
        <taxon>Capillimicrobiaceae</taxon>
        <taxon>Capillimicrobium</taxon>
    </lineage>
</organism>
<keyword evidence="1" id="KW-0012">Acyltransferase</keyword>
<dbReference type="GO" id="GO:0047200">
    <property type="term" value="F:tetrahydrodipicolinate N-acetyltransferase activity"/>
    <property type="evidence" value="ECO:0007669"/>
    <property type="project" value="UniProtKB-EC"/>
</dbReference>
<dbReference type="EC" id="2.3.1.89" evidence="1"/>
<dbReference type="InterPro" id="IPR011004">
    <property type="entry name" value="Trimer_LpxA-like_sf"/>
</dbReference>
<dbReference type="PANTHER" id="PTHR23416">
    <property type="entry name" value="SIALIC ACID SYNTHASE-RELATED"/>
    <property type="match status" value="1"/>
</dbReference>
<dbReference type="InterPro" id="IPR051159">
    <property type="entry name" value="Hexapeptide_acetyltransf"/>
</dbReference>
<dbReference type="RefSeq" id="WP_259314690.1">
    <property type="nucleotide sequence ID" value="NZ_CP087164.1"/>
</dbReference>
<name>A0A9E6XV31_9ACTN</name>
<evidence type="ECO:0000313" key="1">
    <source>
        <dbReference type="EMBL" id="UGS35027.1"/>
    </source>
</evidence>
<reference evidence="1" key="1">
    <citation type="journal article" date="2022" name="Int. J. Syst. Evol. Microbiol.">
        <title>Pseudomonas aegrilactucae sp. nov. and Pseudomonas morbosilactucae sp. nov., pathogens causing bacterial rot of lettuce in Japan.</title>
        <authorList>
            <person name="Sawada H."/>
            <person name="Fujikawa T."/>
            <person name="Satou M."/>
        </authorList>
    </citation>
    <scope>NUCLEOTIDE SEQUENCE</scope>
    <source>
        <strain evidence="1">0166_1</strain>
    </source>
</reference>
<sequence length="226" mass="24790">MKPVLSPVDPPTVEPILRGEPPPLHGGPLTLLRFMRRHGMFTVGYARLLARLAWLKLRFRGRLRTDGIAFVCPGVTFEIGRGAVVHLGRWSWIGHGSKVRAHEGEVRIGAKTVLGQECTISSFQHVSIGRECIVADRVMLIDFDHGVVEVERPVRGQGIYKRDVNVGHNVWIGYGACILRGTTVGDNAIIGTSTVVTKDVPANAVVGGVPAQVLRTRPAPRTMRWE</sequence>
<dbReference type="PANTHER" id="PTHR23416:SF78">
    <property type="entry name" value="LIPOPOLYSACCHARIDE BIOSYNTHESIS O-ACETYL TRANSFERASE WBBJ-RELATED"/>
    <property type="match status" value="1"/>
</dbReference>
<keyword evidence="2" id="KW-1185">Reference proteome</keyword>
<evidence type="ECO:0000313" key="2">
    <source>
        <dbReference type="Proteomes" id="UP001162834"/>
    </source>
</evidence>
<keyword evidence="1" id="KW-0808">Transferase</keyword>
<dbReference type="Pfam" id="PF00132">
    <property type="entry name" value="Hexapep"/>
    <property type="match status" value="1"/>
</dbReference>
<dbReference type="Pfam" id="PF14602">
    <property type="entry name" value="Hexapep_2"/>
    <property type="match status" value="1"/>
</dbReference>
<dbReference type="Proteomes" id="UP001162834">
    <property type="component" value="Chromosome"/>
</dbReference>
<dbReference type="SUPFAM" id="SSF51161">
    <property type="entry name" value="Trimeric LpxA-like enzymes"/>
    <property type="match status" value="1"/>
</dbReference>
<dbReference type="KEGG" id="sbae:DSM104329_01411"/>
<dbReference type="AlphaFoldDB" id="A0A9E6XV31"/>
<proteinExistence type="predicted"/>